<reference evidence="4 5" key="1">
    <citation type="journal article" date="2016" name="Nat. Commun.">
        <title>Thousands of microbial genomes shed light on interconnected biogeochemical processes in an aquifer system.</title>
        <authorList>
            <person name="Anantharaman K."/>
            <person name="Brown C.T."/>
            <person name="Hug L.A."/>
            <person name="Sharon I."/>
            <person name="Castelle C.J."/>
            <person name="Probst A.J."/>
            <person name="Thomas B.C."/>
            <person name="Singh A."/>
            <person name="Wilkins M.J."/>
            <person name="Karaoz U."/>
            <person name="Brodie E.L."/>
            <person name="Williams K.H."/>
            <person name="Hubbard S.S."/>
            <person name="Banfield J.F."/>
        </authorList>
    </citation>
    <scope>NUCLEOTIDE SEQUENCE [LARGE SCALE GENOMIC DNA]</scope>
</reference>
<dbReference type="GO" id="GO:0016226">
    <property type="term" value="P:iron-sulfur cluster assembly"/>
    <property type="evidence" value="ECO:0007669"/>
    <property type="project" value="InterPro"/>
</dbReference>
<dbReference type="NCBIfam" id="TIGR01980">
    <property type="entry name" value="sufB"/>
    <property type="match status" value="1"/>
</dbReference>
<dbReference type="PANTHER" id="PTHR30508">
    <property type="entry name" value="FES CLUSTER ASSEMBLY PROTEIN SUF"/>
    <property type="match status" value="1"/>
</dbReference>
<protein>
    <submittedName>
        <fullName evidence="4">Fe-S cluster assembly protein SufB</fullName>
    </submittedName>
</protein>
<gene>
    <name evidence="4" type="ORF">A2Z10_01580</name>
</gene>
<dbReference type="Pfam" id="PF01458">
    <property type="entry name" value="SUFBD_core"/>
    <property type="match status" value="1"/>
</dbReference>
<dbReference type="AlphaFoldDB" id="A0A1F5AZH8"/>
<proteinExistence type="inferred from homology"/>
<name>A0A1F5AZH8_9BACT</name>
<dbReference type="PANTHER" id="PTHR30508:SF1">
    <property type="entry name" value="UPF0051 PROTEIN ABCI8, CHLOROPLASTIC-RELATED"/>
    <property type="match status" value="1"/>
</dbReference>
<dbReference type="SUPFAM" id="SSF101960">
    <property type="entry name" value="Stabilizer of iron transporter SufD"/>
    <property type="match status" value="1"/>
</dbReference>
<dbReference type="EMBL" id="MEYI01000027">
    <property type="protein sequence ID" value="OGD23803.1"/>
    <property type="molecule type" value="Genomic_DNA"/>
</dbReference>
<evidence type="ECO:0000313" key="4">
    <source>
        <dbReference type="EMBL" id="OGD23803.1"/>
    </source>
</evidence>
<dbReference type="InterPro" id="IPR000825">
    <property type="entry name" value="SUF_FeS_clus_asmbl_SufBD_core"/>
</dbReference>
<comment type="similarity">
    <text evidence="1">Belongs to the iron-sulfur cluster assembly SufBD family.</text>
</comment>
<evidence type="ECO:0000259" key="3">
    <source>
        <dbReference type="Pfam" id="PF19295"/>
    </source>
</evidence>
<accession>A0A1F5AZH8</accession>
<dbReference type="Proteomes" id="UP000176639">
    <property type="component" value="Unassembled WGS sequence"/>
</dbReference>
<evidence type="ECO:0000256" key="1">
    <source>
        <dbReference type="ARBA" id="ARBA00043967"/>
    </source>
</evidence>
<dbReference type="Pfam" id="PF19295">
    <property type="entry name" value="SufBD_N"/>
    <property type="match status" value="1"/>
</dbReference>
<evidence type="ECO:0000313" key="5">
    <source>
        <dbReference type="Proteomes" id="UP000176639"/>
    </source>
</evidence>
<comment type="caution">
    <text evidence="4">The sequence shown here is derived from an EMBL/GenBank/DDBJ whole genome shotgun (WGS) entry which is preliminary data.</text>
</comment>
<feature type="domain" description="SUF system FeS cluster assembly SufBD core" evidence="2">
    <location>
        <begin position="197"/>
        <end position="431"/>
    </location>
</feature>
<dbReference type="InterPro" id="IPR037284">
    <property type="entry name" value="SUF_FeS_clus_asmbl_SufBD_sf"/>
</dbReference>
<dbReference type="InterPro" id="IPR010231">
    <property type="entry name" value="SUF_FeS_clus_asmbl_SufB"/>
</dbReference>
<evidence type="ECO:0000259" key="2">
    <source>
        <dbReference type="Pfam" id="PF01458"/>
    </source>
</evidence>
<dbReference type="InterPro" id="IPR055346">
    <property type="entry name" value="Fe-S_cluster_assembly_SufBD"/>
</dbReference>
<organism evidence="4 5">
    <name type="scientific">Candidatus Azambacteria bacterium RBG_16_47_10</name>
    <dbReference type="NCBI Taxonomy" id="1797292"/>
    <lineage>
        <taxon>Bacteria</taxon>
        <taxon>Candidatus Azamiibacteriota</taxon>
    </lineage>
</organism>
<sequence>MKHSAYQYGFHDSVRPLYRVPHGLSEDTVREISAQKNESAWMRDTRLRGYALFRKKPIPTWGADLSHIDFDAISYYVRATDKPAHTWSEVPKKIKTTFERLGVPQNERKFFAGVGAQYDSEVVYHHIRKDLDKQGVIFTDTDTALKQYPELFKKYFGTVVPIGDNVFSALNTACWSGGSFIYVPKGVKVKLPLQAYFRINEKRAGQFERTLIIADEGSDVHYIEGCTAPTYSTDALHAAVVEVIAHKGAHVRYTTIQNWSSNVYNLVTKRARAEEGAFIEWVDGNLGSKITMKYPSVLLAGRGARADILSVALAGKKQHQDTGAKVIHMAPDTVSNILSKSVSFGGGRASYRGVAQVVKGAHRAKIKVRCDALLCDARSRSDTYPTIKVEEQDARIEHEATVSRISDKELFYLASRGFSETEAASLVVSGFFEPLAKTLPFDYAIELNRLIRMEMENTKQK</sequence>
<feature type="domain" description="SUF system FeS cluster assembly SufBD N-terminal" evidence="3">
    <location>
        <begin position="132"/>
        <end position="194"/>
    </location>
</feature>
<dbReference type="InterPro" id="IPR045595">
    <property type="entry name" value="SufBD_N"/>
</dbReference>